<accession>A0A6H1ZVW6</accession>
<reference evidence="1" key="1">
    <citation type="submission" date="2020-03" db="EMBL/GenBank/DDBJ databases">
        <title>The deep terrestrial virosphere.</title>
        <authorList>
            <person name="Holmfeldt K."/>
            <person name="Nilsson E."/>
            <person name="Simone D."/>
            <person name="Lopez-Fernandez M."/>
            <person name="Wu X."/>
            <person name="de Brujin I."/>
            <person name="Lundin D."/>
            <person name="Andersson A."/>
            <person name="Bertilsson S."/>
            <person name="Dopson M."/>
        </authorList>
    </citation>
    <scope>NUCLEOTIDE SEQUENCE</scope>
    <source>
        <strain evidence="3">MM415A00502</strain>
        <strain evidence="2">MM415B00571</strain>
        <strain evidence="1">TM448A02256</strain>
    </source>
</reference>
<proteinExistence type="predicted"/>
<sequence>MTEQEALSKSTGWINHNGLIGYFSFEVANYLVGTGKYKFHQSCCWGYILKIESGSRTREGGLKCWD</sequence>
<evidence type="ECO:0000313" key="1">
    <source>
        <dbReference type="EMBL" id="QJA51714.1"/>
    </source>
</evidence>
<dbReference type="AlphaFoldDB" id="A0A6H1ZVW6"/>
<evidence type="ECO:0000313" key="3">
    <source>
        <dbReference type="EMBL" id="QJA81705.1"/>
    </source>
</evidence>
<gene>
    <name evidence="3" type="ORF">MM415A00502_0029</name>
    <name evidence="2" type="ORF">MM415B00571_0040</name>
    <name evidence="1" type="ORF">TM448A02256_0014</name>
</gene>
<organism evidence="1">
    <name type="scientific">viral metagenome</name>
    <dbReference type="NCBI Taxonomy" id="1070528"/>
    <lineage>
        <taxon>unclassified sequences</taxon>
        <taxon>metagenomes</taxon>
        <taxon>organismal metagenomes</taxon>
    </lineage>
</organism>
<name>A0A6H1ZVW6_9ZZZZ</name>
<dbReference type="EMBL" id="MT141508">
    <property type="protein sequence ID" value="QJA63894.1"/>
    <property type="molecule type" value="Genomic_DNA"/>
</dbReference>
<dbReference type="EMBL" id="MT144284">
    <property type="protein sequence ID" value="QJA51714.1"/>
    <property type="molecule type" value="Genomic_DNA"/>
</dbReference>
<evidence type="ECO:0000313" key="2">
    <source>
        <dbReference type="EMBL" id="QJA63894.1"/>
    </source>
</evidence>
<dbReference type="EMBL" id="MT142467">
    <property type="protein sequence ID" value="QJA81705.1"/>
    <property type="molecule type" value="Genomic_DNA"/>
</dbReference>
<protein>
    <submittedName>
        <fullName evidence="1">Uncharacterized protein</fullName>
    </submittedName>
</protein>